<reference evidence="1" key="1">
    <citation type="journal article" date="2023" name="Nat. Commun.">
        <title>Diploid and tetraploid genomes of Acorus and the evolution of monocots.</title>
        <authorList>
            <person name="Ma L."/>
            <person name="Liu K.W."/>
            <person name="Li Z."/>
            <person name="Hsiao Y.Y."/>
            <person name="Qi Y."/>
            <person name="Fu T."/>
            <person name="Tang G.D."/>
            <person name="Zhang D."/>
            <person name="Sun W.H."/>
            <person name="Liu D.K."/>
            <person name="Li Y."/>
            <person name="Chen G.Z."/>
            <person name="Liu X.D."/>
            <person name="Liao X.Y."/>
            <person name="Jiang Y.T."/>
            <person name="Yu X."/>
            <person name="Hao Y."/>
            <person name="Huang J."/>
            <person name="Zhao X.W."/>
            <person name="Ke S."/>
            <person name="Chen Y.Y."/>
            <person name="Wu W.L."/>
            <person name="Hsu J.L."/>
            <person name="Lin Y.F."/>
            <person name="Huang M.D."/>
            <person name="Li C.Y."/>
            <person name="Huang L."/>
            <person name="Wang Z.W."/>
            <person name="Zhao X."/>
            <person name="Zhong W.Y."/>
            <person name="Peng D.H."/>
            <person name="Ahmad S."/>
            <person name="Lan S."/>
            <person name="Zhang J.S."/>
            <person name="Tsai W.C."/>
            <person name="Van de Peer Y."/>
            <person name="Liu Z.J."/>
        </authorList>
    </citation>
    <scope>NUCLEOTIDE SEQUENCE</scope>
    <source>
        <strain evidence="1">CP</strain>
    </source>
</reference>
<accession>A0AAV9FAN7</accession>
<evidence type="ECO:0000313" key="2">
    <source>
        <dbReference type="Proteomes" id="UP001180020"/>
    </source>
</evidence>
<protein>
    <submittedName>
        <fullName evidence="1">Pentatricopeptide repeat-containing protein</fullName>
    </submittedName>
</protein>
<dbReference type="AlphaFoldDB" id="A0AAV9FAN7"/>
<sequence length="144" mass="15775">MRLVKKGMLDMARRYDEEMVVKGLSERPRKELGTSILGGECCYEDHECHQLVDNDRQRLLNSDPPLLALPHCTSIVAATSLAPFHSLEEMWEAGEDLCLHSAQCPAKLVAHSVISMHGSSLCCSSGLGSGVGWGVRCATPRRLN</sequence>
<keyword evidence="2" id="KW-1185">Reference proteome</keyword>
<dbReference type="EMBL" id="JAUJYO010000002">
    <property type="protein sequence ID" value="KAK1322654.1"/>
    <property type="molecule type" value="Genomic_DNA"/>
</dbReference>
<proteinExistence type="predicted"/>
<evidence type="ECO:0000313" key="1">
    <source>
        <dbReference type="EMBL" id="KAK1322654.1"/>
    </source>
</evidence>
<name>A0AAV9FAN7_ACOCL</name>
<reference evidence="1" key="2">
    <citation type="submission" date="2023-06" db="EMBL/GenBank/DDBJ databases">
        <authorList>
            <person name="Ma L."/>
            <person name="Liu K.-W."/>
            <person name="Li Z."/>
            <person name="Hsiao Y.-Y."/>
            <person name="Qi Y."/>
            <person name="Fu T."/>
            <person name="Tang G."/>
            <person name="Zhang D."/>
            <person name="Sun W.-H."/>
            <person name="Liu D.-K."/>
            <person name="Li Y."/>
            <person name="Chen G.-Z."/>
            <person name="Liu X.-D."/>
            <person name="Liao X.-Y."/>
            <person name="Jiang Y.-T."/>
            <person name="Yu X."/>
            <person name="Hao Y."/>
            <person name="Huang J."/>
            <person name="Zhao X.-W."/>
            <person name="Ke S."/>
            <person name="Chen Y.-Y."/>
            <person name="Wu W.-L."/>
            <person name="Hsu J.-L."/>
            <person name="Lin Y.-F."/>
            <person name="Huang M.-D."/>
            <person name="Li C.-Y."/>
            <person name="Huang L."/>
            <person name="Wang Z.-W."/>
            <person name="Zhao X."/>
            <person name="Zhong W.-Y."/>
            <person name="Peng D.-H."/>
            <person name="Ahmad S."/>
            <person name="Lan S."/>
            <person name="Zhang J.-S."/>
            <person name="Tsai W.-C."/>
            <person name="Van De Peer Y."/>
            <person name="Liu Z.-J."/>
        </authorList>
    </citation>
    <scope>NUCLEOTIDE SEQUENCE</scope>
    <source>
        <strain evidence="1">CP</strain>
        <tissue evidence="1">Leaves</tissue>
    </source>
</reference>
<gene>
    <name evidence="1" type="ORF">QJS10_CPA02g01158</name>
</gene>
<organism evidence="1 2">
    <name type="scientific">Acorus calamus</name>
    <name type="common">Sweet flag</name>
    <dbReference type="NCBI Taxonomy" id="4465"/>
    <lineage>
        <taxon>Eukaryota</taxon>
        <taxon>Viridiplantae</taxon>
        <taxon>Streptophyta</taxon>
        <taxon>Embryophyta</taxon>
        <taxon>Tracheophyta</taxon>
        <taxon>Spermatophyta</taxon>
        <taxon>Magnoliopsida</taxon>
        <taxon>Liliopsida</taxon>
        <taxon>Acoraceae</taxon>
        <taxon>Acorus</taxon>
    </lineage>
</organism>
<dbReference type="Proteomes" id="UP001180020">
    <property type="component" value="Unassembled WGS sequence"/>
</dbReference>
<comment type="caution">
    <text evidence="1">The sequence shown here is derived from an EMBL/GenBank/DDBJ whole genome shotgun (WGS) entry which is preliminary data.</text>
</comment>